<dbReference type="SUPFAM" id="SSF53335">
    <property type="entry name" value="S-adenosyl-L-methionine-dependent methyltransferases"/>
    <property type="match status" value="1"/>
</dbReference>
<dbReference type="RefSeq" id="WP_130854760.1">
    <property type="nucleotide sequence ID" value="NZ_JBHLWO010000001.1"/>
</dbReference>
<dbReference type="PRINTS" id="PR00996">
    <property type="entry name" value="CHERMTFRASE"/>
</dbReference>
<dbReference type="SMART" id="SM00138">
    <property type="entry name" value="MeTrc"/>
    <property type="match status" value="1"/>
</dbReference>
<feature type="domain" description="CheR-type methyltransferase" evidence="1">
    <location>
        <begin position="1"/>
        <end position="252"/>
    </location>
</feature>
<dbReference type="GO" id="GO:0008168">
    <property type="term" value="F:methyltransferase activity"/>
    <property type="evidence" value="ECO:0007669"/>
    <property type="project" value="UniProtKB-KW"/>
</dbReference>
<dbReference type="Pfam" id="PF01739">
    <property type="entry name" value="CheR"/>
    <property type="match status" value="1"/>
</dbReference>
<dbReference type="InterPro" id="IPR029063">
    <property type="entry name" value="SAM-dependent_MTases_sf"/>
</dbReference>
<dbReference type="InterPro" id="IPR050903">
    <property type="entry name" value="Bact_Chemotaxis_MeTrfase"/>
</dbReference>
<dbReference type="Gene3D" id="3.40.50.150">
    <property type="entry name" value="Vaccinia Virus protein VP39"/>
    <property type="match status" value="1"/>
</dbReference>
<dbReference type="PANTHER" id="PTHR24422:SF8">
    <property type="entry name" value="CHEMOTAXIS PROTEIN"/>
    <property type="match status" value="1"/>
</dbReference>
<evidence type="ECO:0000313" key="3">
    <source>
        <dbReference type="Proteomes" id="UP001589774"/>
    </source>
</evidence>
<dbReference type="PROSITE" id="PS50123">
    <property type="entry name" value="CHER"/>
    <property type="match status" value="1"/>
</dbReference>
<reference evidence="2 3" key="1">
    <citation type="submission" date="2024-09" db="EMBL/GenBank/DDBJ databases">
        <authorList>
            <person name="Sun Q."/>
            <person name="Mori K."/>
        </authorList>
    </citation>
    <scope>NUCLEOTIDE SEQUENCE [LARGE SCALE GENOMIC DNA]</scope>
    <source>
        <strain evidence="2 3">CCM 7765</strain>
    </source>
</reference>
<dbReference type="PANTHER" id="PTHR24422">
    <property type="entry name" value="CHEMOTAXIS PROTEIN METHYLTRANSFERASE"/>
    <property type="match status" value="1"/>
</dbReference>
<dbReference type="EMBL" id="JBHLWO010000001">
    <property type="protein sequence ID" value="MFC0317222.1"/>
    <property type="molecule type" value="Genomic_DNA"/>
</dbReference>
<keyword evidence="2" id="KW-0489">Methyltransferase</keyword>
<dbReference type="InterPro" id="IPR000780">
    <property type="entry name" value="CheR_MeTrfase"/>
</dbReference>
<keyword evidence="2" id="KW-0808">Transferase</keyword>
<dbReference type="InterPro" id="IPR022642">
    <property type="entry name" value="CheR_C"/>
</dbReference>
<evidence type="ECO:0000259" key="1">
    <source>
        <dbReference type="PROSITE" id="PS50123"/>
    </source>
</evidence>
<dbReference type="Proteomes" id="UP001589774">
    <property type="component" value="Unassembled WGS sequence"/>
</dbReference>
<evidence type="ECO:0000313" key="2">
    <source>
        <dbReference type="EMBL" id="MFC0317222.1"/>
    </source>
</evidence>
<accession>A0ABV6HEB2</accession>
<gene>
    <name evidence="2" type="ORF">ACFFI0_02830</name>
</gene>
<dbReference type="SUPFAM" id="SSF47757">
    <property type="entry name" value="Chemotaxis receptor methyltransferase CheR, N-terminal domain"/>
    <property type="match status" value="1"/>
</dbReference>
<protein>
    <submittedName>
        <fullName evidence="2">CheR family methyltransferase</fullName>
    </submittedName>
</protein>
<proteinExistence type="predicted"/>
<name>A0ABV6HEB2_9SPHI</name>
<comment type="caution">
    <text evidence="2">The sequence shown here is derived from an EMBL/GenBank/DDBJ whole genome shotgun (WGS) entry which is preliminary data.</text>
</comment>
<organism evidence="2 3">
    <name type="scientific">Olivibacter oleidegradans</name>
    <dbReference type="NCBI Taxonomy" id="760123"/>
    <lineage>
        <taxon>Bacteria</taxon>
        <taxon>Pseudomonadati</taxon>
        <taxon>Bacteroidota</taxon>
        <taxon>Sphingobacteriia</taxon>
        <taxon>Sphingobacteriales</taxon>
        <taxon>Sphingobacteriaceae</taxon>
        <taxon>Olivibacter</taxon>
    </lineage>
</organism>
<sequence>MWQFPAIEDTDLETLINDLLEIHGYDFRNYSRASLKRQVNRLFTRDRFPSFAEMRYRLKVDKTYLKRFVEGITVNVTEMFRDAEFYKFLRAQIIPTLGTYPFIRVWVAGCSTGEEAYSIAILLKEANLLHKSLIYATDLNPAVLEEAKEGIFNLKSMKLYSENYILSGGFQDFSTYYTANYHHAILNQELSEKIIFSQHNLVSDGSFNEFQLISCRNVLIYFNSYLQNQVFSLFDDSLAPLGYLALGTKETLLFSSIANRYKQVATEAKIWRKQVFEG</sequence>
<keyword evidence="3" id="KW-1185">Reference proteome</keyword>
<dbReference type="GO" id="GO:0032259">
    <property type="term" value="P:methylation"/>
    <property type="evidence" value="ECO:0007669"/>
    <property type="project" value="UniProtKB-KW"/>
</dbReference>